<accession>A0A8X6QZP8</accession>
<dbReference type="EMBL" id="BMAW01036728">
    <property type="protein sequence ID" value="GFU45462.1"/>
    <property type="molecule type" value="Genomic_DNA"/>
</dbReference>
<dbReference type="Proteomes" id="UP000887013">
    <property type="component" value="Unassembled WGS sequence"/>
</dbReference>
<dbReference type="AlphaFoldDB" id="A0A8X6QZP8"/>
<keyword evidence="2" id="KW-1185">Reference proteome</keyword>
<reference evidence="1" key="1">
    <citation type="submission" date="2020-08" db="EMBL/GenBank/DDBJ databases">
        <title>Multicomponent nature underlies the extraordinary mechanical properties of spider dragline silk.</title>
        <authorList>
            <person name="Kono N."/>
            <person name="Nakamura H."/>
            <person name="Mori M."/>
            <person name="Yoshida Y."/>
            <person name="Ohtoshi R."/>
            <person name="Malay A.D."/>
            <person name="Moran D.A.P."/>
            <person name="Tomita M."/>
            <person name="Numata K."/>
            <person name="Arakawa K."/>
        </authorList>
    </citation>
    <scope>NUCLEOTIDE SEQUENCE</scope>
</reference>
<gene>
    <name evidence="1" type="ORF">NPIL_290151</name>
</gene>
<comment type="caution">
    <text evidence="1">The sequence shown here is derived from an EMBL/GenBank/DDBJ whole genome shotgun (WGS) entry which is preliminary data.</text>
</comment>
<proteinExistence type="predicted"/>
<name>A0A8X6QZP8_NEPPI</name>
<organism evidence="1 2">
    <name type="scientific">Nephila pilipes</name>
    <name type="common">Giant wood spider</name>
    <name type="synonym">Nephila maculata</name>
    <dbReference type="NCBI Taxonomy" id="299642"/>
    <lineage>
        <taxon>Eukaryota</taxon>
        <taxon>Metazoa</taxon>
        <taxon>Ecdysozoa</taxon>
        <taxon>Arthropoda</taxon>
        <taxon>Chelicerata</taxon>
        <taxon>Arachnida</taxon>
        <taxon>Araneae</taxon>
        <taxon>Araneomorphae</taxon>
        <taxon>Entelegynae</taxon>
        <taxon>Araneoidea</taxon>
        <taxon>Nephilidae</taxon>
        <taxon>Nephila</taxon>
    </lineage>
</organism>
<protein>
    <submittedName>
        <fullName evidence="1">Uncharacterized protein</fullName>
    </submittedName>
</protein>
<evidence type="ECO:0000313" key="1">
    <source>
        <dbReference type="EMBL" id="GFU45462.1"/>
    </source>
</evidence>
<sequence>MENAVIAMVNVKCGNLRRELTKIDSALKEDITVDITKLQAKLEVIIKIQELKILTEKCYKTVLEGELEEAEVSSQRWLMKYKE</sequence>
<evidence type="ECO:0000313" key="2">
    <source>
        <dbReference type="Proteomes" id="UP000887013"/>
    </source>
</evidence>